<sequence>MKCDDGENQTACQMLGNLCVLQLYDENSPACIAYKEAAKKNVGKSDRPNNVPYLFHGLLGGSVSELLNTKMGYHFSYADNPISGYNNTLPLIVAKYDFNGTFVRYEKLTDQFQLCSEEANRSFLFTRVGTNYKKKCTVNIADEIDKLDTTYFYDIFVVDSNNALLPVPVFIKNNEIEYFNSAVNPIQKYYRRIFFFDVISSQGSGSHIIRYPKQFQIKVTQDITVDEFLIPYVTIEYEEEYMTNIYDEEDGYFTKYKFEVNYISTSSETTFFIAMVFMLTLGFMLGCLKAYLWTERNIVSGEGIGLKCLFKWITEWIKALYPCIFLFLLGTSIFYLIFFKNQDAIYVVVPVQGALYILFKVFFIVTFGLSLISILTRLIEQCRVSVFFIDWEKSRGKLYSPTNEELITAPVSVWRTFFVANQWNNLQTFRKVNIKFSIILMVFLLEGLNLRYIAAPHPKIGDLKAHEPTSIFLLFGLNCLCWFSICCVQMFIRWAIYGRYYKNRMLQFIDLLSLSNISLIIFDENYHGFYVHGRSVHPYADTDIVDIAHNLSKEATDLLPKRGFQNTNNILFEVYMTPEFKNVYENMFSNIQEKVLNSKKRQSLTKRFNHHQNQSHGMPSFDEDHVLNAYKGMNKFFCLWLEKNIKDHPFSIEERTFVKNIFGTTPPIKDATVFIEKSSSAFNNVIYEGIEWSLLIFYSLLFNFVDMFFDDCITAAIVVTVVDVLLLAIRKHFGELNISRTSLIDWKFLI</sequence>
<dbReference type="Pfam" id="PF09773">
    <property type="entry name" value="Meckelin"/>
    <property type="match status" value="1"/>
</dbReference>
<feature type="transmembrane region" description="Helical" evidence="1">
    <location>
        <begin position="271"/>
        <end position="292"/>
    </location>
</feature>
<accession>A0A1Y2DMT1</accession>
<keyword evidence="1" id="KW-0812">Transmembrane</keyword>
<dbReference type="OrthoDB" id="419138at2759"/>
<dbReference type="PANTHER" id="PTHR21274:SF0">
    <property type="entry name" value="MECKELIN"/>
    <property type="match status" value="1"/>
</dbReference>
<evidence type="ECO:0000256" key="1">
    <source>
        <dbReference type="SAM" id="Phobius"/>
    </source>
</evidence>
<feature type="transmembrane region" description="Helical" evidence="1">
    <location>
        <begin position="432"/>
        <end position="452"/>
    </location>
</feature>
<dbReference type="PANTHER" id="PTHR21274">
    <property type="entry name" value="MECKELIN"/>
    <property type="match status" value="1"/>
</dbReference>
<feature type="transmembrane region" description="Helical" evidence="1">
    <location>
        <begin position="319"/>
        <end position="338"/>
    </location>
</feature>
<keyword evidence="3" id="KW-1185">Reference proteome</keyword>
<dbReference type="STRING" id="1754190.A0A1Y2DMT1"/>
<name>A0A1Y2DMT1_9FUNG</name>
<keyword evidence="1" id="KW-0472">Membrane</keyword>
<feature type="transmembrane region" description="Helical" evidence="1">
    <location>
        <begin position="685"/>
        <end position="702"/>
    </location>
</feature>
<evidence type="ECO:0000313" key="2">
    <source>
        <dbReference type="EMBL" id="ORY60479.1"/>
    </source>
</evidence>
<feature type="transmembrane region" description="Helical" evidence="1">
    <location>
        <begin position="472"/>
        <end position="496"/>
    </location>
</feature>
<feature type="transmembrane region" description="Helical" evidence="1">
    <location>
        <begin position="708"/>
        <end position="729"/>
    </location>
</feature>
<keyword evidence="1" id="KW-1133">Transmembrane helix</keyword>
<dbReference type="InterPro" id="IPR019170">
    <property type="entry name" value="Meckelin"/>
</dbReference>
<comment type="caution">
    <text evidence="2">The sequence shown here is derived from an EMBL/GenBank/DDBJ whole genome shotgun (WGS) entry which is preliminary data.</text>
</comment>
<evidence type="ECO:0000313" key="3">
    <source>
        <dbReference type="Proteomes" id="UP000193920"/>
    </source>
</evidence>
<reference evidence="2 3" key="1">
    <citation type="submission" date="2016-08" db="EMBL/GenBank/DDBJ databases">
        <title>A Parts List for Fungal Cellulosomes Revealed by Comparative Genomics.</title>
        <authorList>
            <consortium name="DOE Joint Genome Institute"/>
            <person name="Haitjema C.H."/>
            <person name="Gilmore S.P."/>
            <person name="Henske J.K."/>
            <person name="Solomon K.V."/>
            <person name="De Groot R."/>
            <person name="Kuo A."/>
            <person name="Mondo S.J."/>
            <person name="Salamov A.A."/>
            <person name="Labutti K."/>
            <person name="Zhao Z."/>
            <person name="Chiniquy J."/>
            <person name="Barry K."/>
            <person name="Brewer H.M."/>
            <person name="Purvine S.O."/>
            <person name="Wright A.T."/>
            <person name="Boxma B."/>
            <person name="Van Alen T."/>
            <person name="Hackstein J.H."/>
            <person name="Baker S.E."/>
            <person name="Grigoriev I.V."/>
            <person name="O'Malley M.A."/>
        </authorList>
    </citation>
    <scope>NUCLEOTIDE SEQUENCE [LARGE SCALE GENOMIC DNA]</scope>
    <source>
        <strain evidence="2 3">G1</strain>
    </source>
</reference>
<dbReference type="GO" id="GO:0036038">
    <property type="term" value="C:MKS complex"/>
    <property type="evidence" value="ECO:0007669"/>
    <property type="project" value="InterPro"/>
</dbReference>
<organism evidence="2 3">
    <name type="scientific">Neocallimastix californiae</name>
    <dbReference type="NCBI Taxonomy" id="1754190"/>
    <lineage>
        <taxon>Eukaryota</taxon>
        <taxon>Fungi</taxon>
        <taxon>Fungi incertae sedis</taxon>
        <taxon>Chytridiomycota</taxon>
        <taxon>Chytridiomycota incertae sedis</taxon>
        <taxon>Neocallimastigomycetes</taxon>
        <taxon>Neocallimastigales</taxon>
        <taxon>Neocallimastigaceae</taxon>
        <taxon>Neocallimastix</taxon>
    </lineage>
</organism>
<dbReference type="EMBL" id="MCOG01000061">
    <property type="protein sequence ID" value="ORY60479.1"/>
    <property type="molecule type" value="Genomic_DNA"/>
</dbReference>
<dbReference type="AlphaFoldDB" id="A0A1Y2DMT1"/>
<protein>
    <recommendedName>
        <fullName evidence="4">Meckelin</fullName>
    </recommendedName>
</protein>
<dbReference type="Proteomes" id="UP000193920">
    <property type="component" value="Unassembled WGS sequence"/>
</dbReference>
<proteinExistence type="predicted"/>
<evidence type="ECO:0008006" key="4">
    <source>
        <dbReference type="Google" id="ProtNLM"/>
    </source>
</evidence>
<gene>
    <name evidence="2" type="ORF">LY90DRAFT_243135</name>
</gene>
<dbReference type="GO" id="GO:0060271">
    <property type="term" value="P:cilium assembly"/>
    <property type="evidence" value="ECO:0007669"/>
    <property type="project" value="InterPro"/>
</dbReference>
<feature type="transmembrane region" description="Helical" evidence="1">
    <location>
        <begin position="344"/>
        <end position="375"/>
    </location>
</feature>